<keyword evidence="2" id="KW-1185">Reference proteome</keyword>
<name>A0ACB0JY41_TRIPR</name>
<dbReference type="EMBL" id="CASHSV030000109">
    <property type="protein sequence ID" value="CAJ2648393.1"/>
    <property type="molecule type" value="Genomic_DNA"/>
</dbReference>
<comment type="caution">
    <text evidence="1">The sequence shown here is derived from an EMBL/GenBank/DDBJ whole genome shotgun (WGS) entry which is preliminary data.</text>
</comment>
<proteinExistence type="predicted"/>
<accession>A0ACB0JY41</accession>
<evidence type="ECO:0000313" key="2">
    <source>
        <dbReference type="Proteomes" id="UP001177021"/>
    </source>
</evidence>
<evidence type="ECO:0000313" key="1">
    <source>
        <dbReference type="EMBL" id="CAJ2648393.1"/>
    </source>
</evidence>
<organism evidence="1 2">
    <name type="scientific">Trifolium pratense</name>
    <name type="common">Red clover</name>
    <dbReference type="NCBI Taxonomy" id="57577"/>
    <lineage>
        <taxon>Eukaryota</taxon>
        <taxon>Viridiplantae</taxon>
        <taxon>Streptophyta</taxon>
        <taxon>Embryophyta</taxon>
        <taxon>Tracheophyta</taxon>
        <taxon>Spermatophyta</taxon>
        <taxon>Magnoliopsida</taxon>
        <taxon>eudicotyledons</taxon>
        <taxon>Gunneridae</taxon>
        <taxon>Pentapetalae</taxon>
        <taxon>rosids</taxon>
        <taxon>fabids</taxon>
        <taxon>Fabales</taxon>
        <taxon>Fabaceae</taxon>
        <taxon>Papilionoideae</taxon>
        <taxon>50 kb inversion clade</taxon>
        <taxon>NPAAA clade</taxon>
        <taxon>Hologalegina</taxon>
        <taxon>IRL clade</taxon>
        <taxon>Trifolieae</taxon>
        <taxon>Trifolium</taxon>
    </lineage>
</organism>
<sequence length="835" mass="93874">MAIHPPPMFVIIIIIKILFLSLSQISYATDTMTQSTSIPDGRSLISKEGTFELGFFSPGSSSANRYVGLWYKNIPVQRVVWVANRDNPIKDNSSKLIISQDGNLVLVNQNESLIWWSTNITTKASTSSLVVQILDNGNLVLRDEKNNNNNNSAGESSFLWQSFDYPCDTLLAGMKIGIDKRTGLNRYLTAWKNWDDPSSGDFIDILELTSNPETIFWKGSTKYYRTGPLIGGESRGTVGLRNNPIYGFKYANNQNEVYYMFTIKNISVISIGVINQTLSVRQRILWVPETRTWNVYQSLPLDNCDVYNICGANGYCTIEGSQTCRCLHGFKPKSPDLWNTMDWSQGCVRSGNWSCGGGVKNNDGFRKFIGMKFPDTTNSWINANMTLEECKTKCINNCSCTGYTSLDPIGAGKGCSIWLGDLIDLRFAQDGQDLYVRMDSAYIDAKHGLRKKVILTVSITVSTVLVMLLALSCVYVTKVKCKVTKVETVLTKNEDQGEDEDFELPMFDLTTIFKATNNFSINNKLGEGGFGPVYKGTLQDGQVIAVKRLSRNSGQGSKEFKNEVILCTKLQHRNLVKVIGCCIEGEEKMLLYEYMPNRSLDSFIFDPDQSKFIGWSVRFNILNGIGRGLLYLHQDSILRIIHRDLKASNILLDNDMNPKISDFGMARMFGGDQIEGRTSRIVGTYGYMAPEYVIHGLFSIKSDVFSFGVLLLEIISGKKNRALTYHEHDHNLIWHAWRLWKQDIAHELIDDCLIDSCSLPEALRCIQIGLLCVQHVPDDRPNMTNVVMMLGSEITLPQPKEPGFLNQRVSIEEKSSSRSETPSLNDVTMSRLNAR</sequence>
<gene>
    <name evidence="1" type="ORF">MILVUS5_LOCUS16751</name>
</gene>
<protein>
    <submittedName>
        <fullName evidence="1">Uncharacterized protein</fullName>
    </submittedName>
</protein>
<dbReference type="Proteomes" id="UP001177021">
    <property type="component" value="Unassembled WGS sequence"/>
</dbReference>
<reference evidence="1" key="1">
    <citation type="submission" date="2023-10" db="EMBL/GenBank/DDBJ databases">
        <authorList>
            <person name="Rodriguez Cubillos JULIANA M."/>
            <person name="De Vega J."/>
        </authorList>
    </citation>
    <scope>NUCLEOTIDE SEQUENCE</scope>
</reference>